<protein>
    <submittedName>
        <fullName evidence="2">ABC transporter substrate-binding protein</fullName>
    </submittedName>
</protein>
<dbReference type="PANTHER" id="PTHR36573">
    <property type="entry name" value="INTERMEMBRANE PHOSPHOLIPID TRANSPORT SYSTEM BINDING PROTEIN MLAC"/>
    <property type="match status" value="1"/>
</dbReference>
<dbReference type="Gene3D" id="3.10.450.50">
    <property type="match status" value="1"/>
</dbReference>
<dbReference type="PANTHER" id="PTHR36573:SF1">
    <property type="entry name" value="INTERMEMBRANE PHOSPHOLIPID TRANSPORT SYSTEM BINDING PROTEIN MLAC"/>
    <property type="match status" value="1"/>
</dbReference>
<dbReference type="Pfam" id="PF05494">
    <property type="entry name" value="MlaC"/>
    <property type="match status" value="1"/>
</dbReference>
<proteinExistence type="predicted"/>
<comment type="caution">
    <text evidence="2">The sequence shown here is derived from an EMBL/GenBank/DDBJ whole genome shotgun (WGS) entry which is preliminary data.</text>
</comment>
<organism evidence="2 3">
    <name type="scientific">Sutterella massiliensis</name>
    <dbReference type="NCBI Taxonomy" id="1816689"/>
    <lineage>
        <taxon>Bacteria</taxon>
        <taxon>Pseudomonadati</taxon>
        <taxon>Pseudomonadota</taxon>
        <taxon>Betaproteobacteria</taxon>
        <taxon>Burkholderiales</taxon>
        <taxon>Sutterellaceae</taxon>
        <taxon>Sutterella</taxon>
    </lineage>
</organism>
<sequence>MDRRTLLGAALGACALIGLPAAQAAELPYDDKGDPFKFILDLNNAVLDRIRGDKSLKSGDIEAVRKLVDGLIMPAVDFTMMTRMTVGPKWRSATDEQRKALEEGFELLLMRVYSGALTNVTDQRVELRPTRSKAIRDEMVIRTLMKGSGTAQPVGLDYRIYRAKEKTWKIVDVNIEGIWMVENYRSQFASILNQEGVDGLIRQFKEKGESLAASMKSPGAKE</sequence>
<dbReference type="Gene3D" id="1.10.10.640">
    <property type="entry name" value="phospholipid-binding protein"/>
    <property type="match status" value="1"/>
</dbReference>
<dbReference type="PIRSF" id="PIRSF004649">
    <property type="entry name" value="MlaC"/>
    <property type="match status" value="1"/>
</dbReference>
<feature type="signal peptide" evidence="1">
    <location>
        <begin position="1"/>
        <end position="24"/>
    </location>
</feature>
<accession>A0ABS2DTD2</accession>
<dbReference type="Proteomes" id="UP000715095">
    <property type="component" value="Unassembled WGS sequence"/>
</dbReference>
<feature type="chain" id="PRO_5047132213" evidence="1">
    <location>
        <begin position="25"/>
        <end position="222"/>
    </location>
</feature>
<evidence type="ECO:0000313" key="2">
    <source>
        <dbReference type="EMBL" id="MBM6704612.1"/>
    </source>
</evidence>
<evidence type="ECO:0000313" key="3">
    <source>
        <dbReference type="Proteomes" id="UP000715095"/>
    </source>
</evidence>
<dbReference type="EMBL" id="JACJJC010000014">
    <property type="protein sequence ID" value="MBM6704612.1"/>
    <property type="molecule type" value="Genomic_DNA"/>
</dbReference>
<reference evidence="2 3" key="1">
    <citation type="journal article" date="2021" name="Sci. Rep.">
        <title>The distribution of antibiotic resistance genes in chicken gut microbiota commensals.</title>
        <authorList>
            <person name="Juricova H."/>
            <person name="Matiasovicova J."/>
            <person name="Kubasova T."/>
            <person name="Cejkova D."/>
            <person name="Rychlik I."/>
        </authorList>
    </citation>
    <scope>NUCLEOTIDE SEQUENCE [LARGE SCALE GENOMIC DNA]</scope>
    <source>
        <strain evidence="2 3">An829</strain>
    </source>
</reference>
<keyword evidence="1" id="KW-0732">Signal</keyword>
<gene>
    <name evidence="2" type="ORF">H6A60_08965</name>
</gene>
<dbReference type="InterPro" id="IPR008869">
    <property type="entry name" value="MlaC/ttg2D"/>
</dbReference>
<name>A0ABS2DTD2_9BURK</name>
<evidence type="ECO:0000256" key="1">
    <source>
        <dbReference type="SAM" id="SignalP"/>
    </source>
</evidence>
<keyword evidence="3" id="KW-1185">Reference proteome</keyword>